<dbReference type="RefSeq" id="XP_018390374.1">
    <property type="nucleotide sequence ID" value="XM_018523281.1"/>
</dbReference>
<sequence length="113" mass="12670">MTPLITAILFLPITLLDASPILTIRDMASLNHKASVASDQLSTRWSRQDIFTLVSVCVAVVGIFIGALVASPTVRQWLYRPFRQYDVEEYDGKTKQDDGFKNDTKTMLDLMSS</sequence>
<evidence type="ECO:0000313" key="4">
    <source>
        <dbReference type="Proteomes" id="UP000077248"/>
    </source>
</evidence>
<dbReference type="Proteomes" id="UP000077248">
    <property type="component" value="Unassembled WGS sequence"/>
</dbReference>
<keyword evidence="1" id="KW-0812">Transmembrane</keyword>
<dbReference type="AlphaFoldDB" id="A0A177DZ17"/>
<keyword evidence="4" id="KW-1185">Reference proteome</keyword>
<gene>
    <name evidence="3" type="ORF">CC77DRAFT_1004638</name>
</gene>
<dbReference type="EMBL" id="KV441470">
    <property type="protein sequence ID" value="OAG24953.1"/>
    <property type="molecule type" value="Genomic_DNA"/>
</dbReference>
<accession>A0A177DZ17</accession>
<feature type="signal peptide" evidence="2">
    <location>
        <begin position="1"/>
        <end position="18"/>
    </location>
</feature>
<evidence type="ECO:0000256" key="1">
    <source>
        <dbReference type="SAM" id="Phobius"/>
    </source>
</evidence>
<evidence type="ECO:0000313" key="3">
    <source>
        <dbReference type="EMBL" id="OAG24953.1"/>
    </source>
</evidence>
<reference evidence="3 4" key="1">
    <citation type="submission" date="2016-05" db="EMBL/GenBank/DDBJ databases">
        <title>Comparative analysis of secretome profiles of manganese(II)-oxidizing ascomycete fungi.</title>
        <authorList>
            <consortium name="DOE Joint Genome Institute"/>
            <person name="Zeiner C.A."/>
            <person name="Purvine S.O."/>
            <person name="Zink E.M."/>
            <person name="Wu S."/>
            <person name="Pasa-Tolic L."/>
            <person name="Chaput D.L."/>
            <person name="Haridas S."/>
            <person name="Grigoriev I.V."/>
            <person name="Santelli C.M."/>
            <person name="Hansel C.M."/>
        </authorList>
    </citation>
    <scope>NUCLEOTIDE SEQUENCE [LARGE SCALE GENOMIC DNA]</scope>
    <source>
        <strain evidence="3 4">SRC1lrK2f</strain>
    </source>
</reference>
<proteinExistence type="predicted"/>
<organism evidence="3 4">
    <name type="scientific">Alternaria alternata</name>
    <name type="common">Alternaria rot fungus</name>
    <name type="synonym">Torula alternata</name>
    <dbReference type="NCBI Taxonomy" id="5599"/>
    <lineage>
        <taxon>Eukaryota</taxon>
        <taxon>Fungi</taxon>
        <taxon>Dikarya</taxon>
        <taxon>Ascomycota</taxon>
        <taxon>Pezizomycotina</taxon>
        <taxon>Dothideomycetes</taxon>
        <taxon>Pleosporomycetidae</taxon>
        <taxon>Pleosporales</taxon>
        <taxon>Pleosporineae</taxon>
        <taxon>Pleosporaceae</taxon>
        <taxon>Alternaria</taxon>
        <taxon>Alternaria sect. Alternaria</taxon>
        <taxon>Alternaria alternata complex</taxon>
    </lineage>
</organism>
<feature type="transmembrane region" description="Helical" evidence="1">
    <location>
        <begin position="50"/>
        <end position="70"/>
    </location>
</feature>
<keyword evidence="1" id="KW-0472">Membrane</keyword>
<protein>
    <submittedName>
        <fullName evidence="3">Uncharacterized protein</fullName>
    </submittedName>
</protein>
<keyword evidence="1" id="KW-1133">Transmembrane helix</keyword>
<name>A0A177DZ17_ALTAL</name>
<evidence type="ECO:0000256" key="2">
    <source>
        <dbReference type="SAM" id="SignalP"/>
    </source>
</evidence>
<feature type="chain" id="PRO_5008060003" evidence="2">
    <location>
        <begin position="19"/>
        <end position="113"/>
    </location>
</feature>
<dbReference type="KEGG" id="aalt:CC77DRAFT_1004638"/>
<dbReference type="VEuPathDB" id="FungiDB:CC77DRAFT_1004638"/>
<dbReference type="GeneID" id="29108875"/>
<keyword evidence="2" id="KW-0732">Signal</keyword>